<reference evidence="2 3" key="1">
    <citation type="journal article" date="2016" name="Nat. Commun.">
        <title>Thousands of microbial genomes shed light on interconnected biogeochemical processes in an aquifer system.</title>
        <authorList>
            <person name="Anantharaman K."/>
            <person name="Brown C.T."/>
            <person name="Hug L.A."/>
            <person name="Sharon I."/>
            <person name="Castelle C.J."/>
            <person name="Probst A.J."/>
            <person name="Thomas B.C."/>
            <person name="Singh A."/>
            <person name="Wilkins M.J."/>
            <person name="Karaoz U."/>
            <person name="Brodie E.L."/>
            <person name="Williams K.H."/>
            <person name="Hubbard S.S."/>
            <person name="Banfield J.F."/>
        </authorList>
    </citation>
    <scope>NUCLEOTIDE SEQUENCE [LARGE SCALE GENOMIC DNA]</scope>
</reference>
<evidence type="ECO:0000256" key="1">
    <source>
        <dbReference type="SAM" id="Phobius"/>
    </source>
</evidence>
<proteinExistence type="predicted"/>
<sequence length="82" mass="9270">MGAANSIFNGAVAYFNKPLMLEILTAIGESRGRDMTNMQDFVNSSAYEMSMIGASAFMVAITLFFIWQLYQRRAYFNANHQL</sequence>
<feature type="transmembrane region" description="Helical" evidence="1">
    <location>
        <begin position="51"/>
        <end position="70"/>
    </location>
</feature>
<evidence type="ECO:0000313" key="2">
    <source>
        <dbReference type="EMBL" id="OGZ43678.1"/>
    </source>
</evidence>
<evidence type="ECO:0000313" key="3">
    <source>
        <dbReference type="Proteomes" id="UP000177785"/>
    </source>
</evidence>
<dbReference type="STRING" id="1802115.A2756_05350"/>
<accession>A0A1G2G1F3</accession>
<gene>
    <name evidence="2" type="ORF">A2756_05350</name>
</gene>
<comment type="caution">
    <text evidence="2">The sequence shown here is derived from an EMBL/GenBank/DDBJ whole genome shotgun (WGS) entry which is preliminary data.</text>
</comment>
<dbReference type="AlphaFoldDB" id="A0A1G2G1F3"/>
<protein>
    <submittedName>
        <fullName evidence="2">Uncharacterized protein</fullName>
    </submittedName>
</protein>
<keyword evidence="1" id="KW-0812">Transmembrane</keyword>
<keyword evidence="1" id="KW-0472">Membrane</keyword>
<organism evidence="2 3">
    <name type="scientific">Candidatus Ryanbacteria bacterium RIFCSPHIGHO2_01_FULL_48_27</name>
    <dbReference type="NCBI Taxonomy" id="1802115"/>
    <lineage>
        <taxon>Bacteria</taxon>
        <taxon>Candidatus Ryaniibacteriota</taxon>
    </lineage>
</organism>
<dbReference type="EMBL" id="MHNL01000031">
    <property type="protein sequence ID" value="OGZ43678.1"/>
    <property type="molecule type" value="Genomic_DNA"/>
</dbReference>
<keyword evidence="1" id="KW-1133">Transmembrane helix</keyword>
<dbReference type="Proteomes" id="UP000177785">
    <property type="component" value="Unassembled WGS sequence"/>
</dbReference>
<name>A0A1G2G1F3_9BACT</name>